<reference evidence="5" key="2">
    <citation type="submission" date="2013-07" db="EMBL/GenBank/DDBJ databases">
        <authorList>
            <consortium name="The Broad Institute Genome Sequencing Platform"/>
            <person name="Cuomo C."/>
            <person name="Litvintseva A."/>
            <person name="Chen Y."/>
            <person name="Heitman J."/>
            <person name="Sun S."/>
            <person name="Springer D."/>
            <person name="Dromer F."/>
            <person name="Young S.K."/>
            <person name="Zeng Q."/>
            <person name="Gargeya S."/>
            <person name="Fitzgerald M."/>
            <person name="Abouelleil A."/>
            <person name="Alvarado L."/>
            <person name="Berlin A.M."/>
            <person name="Chapman S.B."/>
            <person name="Dewar J."/>
            <person name="Goldberg J."/>
            <person name="Griggs A."/>
            <person name="Gujja S."/>
            <person name="Hansen M."/>
            <person name="Howarth C."/>
            <person name="Imamovic A."/>
            <person name="Larimer J."/>
            <person name="McCowan C."/>
            <person name="Murphy C."/>
            <person name="Pearson M."/>
            <person name="Priest M."/>
            <person name="Roberts A."/>
            <person name="Saif S."/>
            <person name="Shea T."/>
            <person name="Sykes S."/>
            <person name="Wortman J."/>
            <person name="Nusbaum C."/>
            <person name="Birren B."/>
        </authorList>
    </citation>
    <scope>NUCLEOTIDE SEQUENCE</scope>
    <source>
        <strain evidence="5">CBS 10118</strain>
    </source>
</reference>
<reference evidence="4" key="1">
    <citation type="submission" date="2013-07" db="EMBL/GenBank/DDBJ databases">
        <title>The Genome Sequence of Cryptococcus bestiolae CBS10118.</title>
        <authorList>
            <consortium name="The Broad Institute Genome Sequencing Platform"/>
            <person name="Cuomo C."/>
            <person name="Litvintseva A."/>
            <person name="Chen Y."/>
            <person name="Heitman J."/>
            <person name="Sun S."/>
            <person name="Springer D."/>
            <person name="Dromer F."/>
            <person name="Young S.K."/>
            <person name="Zeng Q."/>
            <person name="Gargeya S."/>
            <person name="Fitzgerald M."/>
            <person name="Abouelleil A."/>
            <person name="Alvarado L."/>
            <person name="Berlin A.M."/>
            <person name="Chapman S.B."/>
            <person name="Dewar J."/>
            <person name="Goldberg J."/>
            <person name="Griggs A."/>
            <person name="Gujja S."/>
            <person name="Hansen M."/>
            <person name="Howarth C."/>
            <person name="Imamovic A."/>
            <person name="Larimer J."/>
            <person name="McCowan C."/>
            <person name="Murphy C."/>
            <person name="Pearson M."/>
            <person name="Priest M."/>
            <person name="Roberts A."/>
            <person name="Saif S."/>
            <person name="Shea T."/>
            <person name="Sykes S."/>
            <person name="Wortman J."/>
            <person name="Nusbaum C."/>
            <person name="Birren B."/>
        </authorList>
    </citation>
    <scope>NUCLEOTIDE SEQUENCE [LARGE SCALE GENOMIC DNA]</scope>
    <source>
        <strain evidence="4">CBS 10118</strain>
    </source>
</reference>
<evidence type="ECO:0000256" key="3">
    <source>
        <dbReference type="SAM" id="SignalP"/>
    </source>
</evidence>
<feature type="region of interest" description="Disordered" evidence="1">
    <location>
        <begin position="607"/>
        <end position="775"/>
    </location>
</feature>
<dbReference type="VEuPathDB" id="FungiDB:I302_08489"/>
<sequence>MLASTILPFLSGFFLKLIYRQQCPDGLVDCYNTLPALSDIYHHVIDPVSSFTSTNFLAYHDQHFVYPSSPAQHFVNVPMSSMIHFPQPLNQLQFVVELPGDMGVEYLAVHPTLTLAIQPTSTQIIATPTPTPNTGPMESNDTDDDKEDPNSPFKSEGIEFSSSSNILQSLFSHNARAAAREMMSEIVESYASHPVDTFHDHLEVLHQTIGGELRDMKVDRDVVLNVVLGYWLAIATMALARLMIRGLGFIITRTLIRIIKSIFRLFGKRSDQTHNHGDTGRSEIPESKAKDDLITFGETTPPSTEQKANGKSGEGISESIDVDTPIIQRNSGIPITPFTPTPLKRMTSMPSLSPTTDVFSDRKSFKPLSGKERDLGMDVPDLALAIPAAVAGSEGPHGHDSPGAEGASADFFAPYLVDTSPAVEGHLNLDDHDETSSSVTAIHSPPRPSALEYDQQDTKDETVEVVEMPRKDNGLNLRKPDPSPTPDTTLFNKSTGSTPTLDGDHDDVIEETEPQPSHSHVSSNNRWKPHNKYLDKEPQPSHSELPKKRRKVRGKNKSRSNNGGGKNRDKSQTPQPIIPERGMSVCSEVEVDRVVLREEDEGSVRIFESGSGGIAGFDVEASAEVSNDEQKEDGEEEEEADDVEAEREDVAELEELDCKYEKSEFEDFDESTASHLGASHATIDPKGKQREDSTLSDLDSHLPQDVAQPENVPTCGHKKKRGGRGSGINKQMKKLEEKGAKSLQIDEEESSTMGGGGRKARRQEEEDEAEVDGLI</sequence>
<feature type="region of interest" description="Disordered" evidence="1">
    <location>
        <begin position="331"/>
        <end position="373"/>
    </location>
</feature>
<reference evidence="4" key="3">
    <citation type="submission" date="2014-01" db="EMBL/GenBank/DDBJ databases">
        <title>Evolution of pathogenesis and genome organization in the Tremellales.</title>
        <authorList>
            <person name="Cuomo C."/>
            <person name="Litvintseva A."/>
            <person name="Heitman J."/>
            <person name="Chen Y."/>
            <person name="Sun S."/>
            <person name="Springer D."/>
            <person name="Dromer F."/>
            <person name="Young S."/>
            <person name="Zeng Q."/>
            <person name="Chapman S."/>
            <person name="Gujja S."/>
            <person name="Saif S."/>
            <person name="Birren B."/>
        </authorList>
    </citation>
    <scope>NUCLEOTIDE SEQUENCE</scope>
    <source>
        <strain evidence="4">CBS 10118</strain>
    </source>
</reference>
<feature type="chain" id="PRO_5042334609" evidence="3">
    <location>
        <begin position="21"/>
        <end position="775"/>
    </location>
</feature>
<dbReference type="GeneID" id="30212888"/>
<dbReference type="RefSeq" id="XP_019042782.1">
    <property type="nucleotide sequence ID" value="XM_019195069.1"/>
</dbReference>
<evidence type="ECO:0000256" key="1">
    <source>
        <dbReference type="SAM" id="MobiDB-lite"/>
    </source>
</evidence>
<feature type="transmembrane region" description="Helical" evidence="2">
    <location>
        <begin position="222"/>
        <end position="244"/>
    </location>
</feature>
<feature type="compositionally biased region" description="Polar residues" evidence="1">
    <location>
        <begin position="121"/>
        <end position="139"/>
    </location>
</feature>
<dbReference type="KEGG" id="kbi:30212888"/>
<dbReference type="Proteomes" id="UP000092730">
    <property type="component" value="Chromosome 3"/>
</dbReference>
<name>A0A1B9FSG8_9TREE</name>
<keyword evidence="6" id="KW-1185">Reference proteome</keyword>
<evidence type="ECO:0000313" key="6">
    <source>
        <dbReference type="Proteomes" id="UP000092730"/>
    </source>
</evidence>
<dbReference type="EMBL" id="KI894026">
    <property type="protein sequence ID" value="OCF21712.1"/>
    <property type="molecule type" value="Genomic_DNA"/>
</dbReference>
<protein>
    <submittedName>
        <fullName evidence="4">Uncharacterized protein</fullName>
    </submittedName>
</protein>
<feature type="compositionally biased region" description="Polar residues" evidence="1">
    <location>
        <begin position="348"/>
        <end position="358"/>
    </location>
</feature>
<feature type="compositionally biased region" description="Polar residues" evidence="1">
    <location>
        <begin position="514"/>
        <end position="526"/>
    </location>
</feature>
<feature type="compositionally biased region" description="Basic residues" evidence="1">
    <location>
        <begin position="547"/>
        <end position="558"/>
    </location>
</feature>
<dbReference type="OrthoDB" id="10637335at2759"/>
<evidence type="ECO:0000256" key="2">
    <source>
        <dbReference type="SAM" id="Phobius"/>
    </source>
</evidence>
<feature type="compositionally biased region" description="Basic and acidic residues" evidence="1">
    <location>
        <begin position="683"/>
        <end position="702"/>
    </location>
</feature>
<keyword evidence="2" id="KW-0812">Transmembrane</keyword>
<evidence type="ECO:0000313" key="4">
    <source>
        <dbReference type="EMBL" id="OCF21712.1"/>
    </source>
</evidence>
<proteinExistence type="predicted"/>
<feature type="region of interest" description="Disordered" evidence="1">
    <location>
        <begin position="270"/>
        <end position="318"/>
    </location>
</feature>
<evidence type="ECO:0000313" key="5">
    <source>
        <dbReference type="EMBL" id="WVW83183.1"/>
    </source>
</evidence>
<gene>
    <name evidence="4" type="ORF">I302_08489</name>
    <name evidence="5" type="ORF">I302_105201</name>
</gene>
<feature type="compositionally biased region" description="Basic and acidic residues" evidence="1">
    <location>
        <begin position="270"/>
        <end position="293"/>
    </location>
</feature>
<feature type="compositionally biased region" description="Acidic residues" evidence="1">
    <location>
        <begin position="504"/>
        <end position="513"/>
    </location>
</feature>
<feature type="compositionally biased region" description="Polar residues" evidence="1">
    <location>
        <begin position="297"/>
        <end position="309"/>
    </location>
</feature>
<feature type="region of interest" description="Disordered" evidence="1">
    <location>
        <begin position="425"/>
        <end position="584"/>
    </location>
</feature>
<keyword evidence="3" id="KW-0732">Signal</keyword>
<feature type="compositionally biased region" description="Acidic residues" evidence="1">
    <location>
        <begin position="765"/>
        <end position="775"/>
    </location>
</feature>
<accession>A0A1B9FSG8</accession>
<feature type="region of interest" description="Disordered" evidence="1">
    <location>
        <begin position="121"/>
        <end position="155"/>
    </location>
</feature>
<keyword evidence="2" id="KW-0472">Membrane</keyword>
<feature type="compositionally biased region" description="Basic and acidic residues" evidence="1">
    <location>
        <begin position="656"/>
        <end position="665"/>
    </location>
</feature>
<feature type="compositionally biased region" description="Acidic residues" evidence="1">
    <location>
        <begin position="626"/>
        <end position="655"/>
    </location>
</feature>
<reference evidence="5" key="4">
    <citation type="submission" date="2024-02" db="EMBL/GenBank/DDBJ databases">
        <title>Comparative genomics of Cryptococcus and Kwoniella reveals pathogenesis evolution and contrasting modes of karyotype evolution via chromosome fusion or intercentromeric recombination.</title>
        <authorList>
            <person name="Coelho M.A."/>
            <person name="David-Palma M."/>
            <person name="Shea T."/>
            <person name="Bowers K."/>
            <person name="McGinley-Smith S."/>
            <person name="Mohammad A.W."/>
            <person name="Gnirke A."/>
            <person name="Yurkov A.M."/>
            <person name="Nowrousian M."/>
            <person name="Sun S."/>
            <person name="Cuomo C.A."/>
            <person name="Heitman J."/>
        </authorList>
    </citation>
    <scope>NUCLEOTIDE SEQUENCE</scope>
    <source>
        <strain evidence="5">CBS 10118</strain>
    </source>
</reference>
<dbReference type="EMBL" id="CP144543">
    <property type="protein sequence ID" value="WVW83183.1"/>
    <property type="molecule type" value="Genomic_DNA"/>
</dbReference>
<keyword evidence="2" id="KW-1133">Transmembrane helix</keyword>
<feature type="signal peptide" evidence="3">
    <location>
        <begin position="1"/>
        <end position="20"/>
    </location>
</feature>
<feature type="compositionally biased region" description="Basic and acidic residues" evidence="1">
    <location>
        <begin position="359"/>
        <end position="373"/>
    </location>
</feature>
<dbReference type="AlphaFoldDB" id="A0A1B9FSG8"/>
<feature type="compositionally biased region" description="Basic and acidic residues" evidence="1">
    <location>
        <begin position="456"/>
        <end position="481"/>
    </location>
</feature>
<feature type="compositionally biased region" description="Polar residues" evidence="1">
    <location>
        <begin position="486"/>
        <end position="500"/>
    </location>
</feature>
<organism evidence="4">
    <name type="scientific">Kwoniella bestiolae CBS 10118</name>
    <dbReference type="NCBI Taxonomy" id="1296100"/>
    <lineage>
        <taxon>Eukaryota</taxon>
        <taxon>Fungi</taxon>
        <taxon>Dikarya</taxon>
        <taxon>Basidiomycota</taxon>
        <taxon>Agaricomycotina</taxon>
        <taxon>Tremellomycetes</taxon>
        <taxon>Tremellales</taxon>
        <taxon>Cryptococcaceae</taxon>
        <taxon>Kwoniella</taxon>
    </lineage>
</organism>